<feature type="domain" description="Carrier" evidence="3">
    <location>
        <begin position="544"/>
        <end position="622"/>
    </location>
</feature>
<dbReference type="SUPFAM" id="SSF56801">
    <property type="entry name" value="Acetyl-CoA synthetase-like"/>
    <property type="match status" value="1"/>
</dbReference>
<reference evidence="4 5" key="1">
    <citation type="submission" date="2019-04" db="EMBL/GenBank/DDBJ databases">
        <title>Friends and foes A comparative genomics study of 23 Aspergillus species from section Flavi.</title>
        <authorList>
            <consortium name="DOE Joint Genome Institute"/>
            <person name="Kjaerbolling I."/>
            <person name="Vesth T."/>
            <person name="Frisvad J.C."/>
            <person name="Nybo J.L."/>
            <person name="Theobald S."/>
            <person name="Kildgaard S."/>
            <person name="Isbrandt T."/>
            <person name="Kuo A."/>
            <person name="Sato A."/>
            <person name="Lyhne E.K."/>
            <person name="Kogle M.E."/>
            <person name="Wiebenga A."/>
            <person name="Kun R.S."/>
            <person name="Lubbers R.J."/>
            <person name="Makela M.R."/>
            <person name="Barry K."/>
            <person name="Chovatia M."/>
            <person name="Clum A."/>
            <person name="Daum C."/>
            <person name="Haridas S."/>
            <person name="He G."/>
            <person name="LaButti K."/>
            <person name="Lipzen A."/>
            <person name="Mondo S."/>
            <person name="Riley R."/>
            <person name="Salamov A."/>
            <person name="Simmons B.A."/>
            <person name="Magnuson J.K."/>
            <person name="Henrissat B."/>
            <person name="Mortensen U.H."/>
            <person name="Larsen T.O."/>
            <person name="Devries R.P."/>
            <person name="Grigoriev I.V."/>
            <person name="Machida M."/>
            <person name="Baker S.E."/>
            <person name="Andersen M.R."/>
        </authorList>
    </citation>
    <scope>NUCLEOTIDE SEQUENCE [LARGE SCALE GENOMIC DNA]</scope>
    <source>
        <strain evidence="4 5">CBS 151.66</strain>
    </source>
</reference>
<dbReference type="Pfam" id="PF00501">
    <property type="entry name" value="AMP-binding"/>
    <property type="match status" value="1"/>
</dbReference>
<protein>
    <submittedName>
        <fullName evidence="4">Acetyl-CoA synthetase-like protein</fullName>
    </submittedName>
</protein>
<sequence>MSHLSQAHVQYLYEQFGELKVLDDIIRHRAADDPPVPILAYPRPGTVADYEYFTGKDLDRLINGAARQYLSLGLSPNEHQIIGLLAPSNLDFIVSFFALSRLGHTVLALSLRIAAVAVINLLKQTNCNAIVHGDTAQILSTLQSVNADFPVSTYALPQRREYDRPLVTEEGFVRHFDREQENTAIALIMHSSGSTGLPKAVMLTHRALLTHPTQGSGLHNFNALPWYHLYGVSTSLQAMWMRRTAHLYNAAMPITSDALIEILETVKPEAVHTVPYVLGLMAEKPRGVELLQRCQVVTGAGARTPDELGDRLVREGINLGIVFGTTEAGLAGDTMRRAKGDDSWNYIRIYANIRQYIYMYPIGDGLYECVYLKGHPALSTSNSDDPAPGSWHSKDVFMPHPTIPDVWKYATRIDDRITLINGEKVLPLPIEGRIREDELVREAVVVGVDKAIPGLLIFRATAGDHLSDDDYLDAIWPSIADANTRAEGFSQITREMVTIIPSDVEYPQTDKKSVIRAQVYRQFADQIENMYARLDSEREGLLQLDLAGLEECLQTIFRDIVGVPIDTMETDFFTAGVDSLKAIQVRRIIQKTVALNGHELPQNIVYNKGNIKKLAWYLHSLVSQIETLADDEEQTSMTSLIERYSQFQEHRYLNGVTNGHGPEDKRHAVILTGATGSIGAHVLHRLLTLNTIDTIYCFCRGKNPILRILRSLHARGLSLPRHPTRTAQIIALTTDLDQPDFGLDAHTLCQLRKEVSLIIHSAWPVNFNIPLHSFQPHLAGLHNLLQFSLSVHQPDPAQIFFCSSISAAWNAPLTARVIPEAAIEDLSFAAGMGYAQSKLVGEHIVLNAARRGARSYVLRIGQVVGDTVKGIWNEGESIPLMIRSARQMEILPDLKETCSWLPVDVLATAILEIAHTCAKGPAPAETNAVNPPMFYNVVNPHEFTWLDLLSQLRTAGLEFTTVPFQQWLDGLRGSAARGEEKHNPAVKLVDYYEQTYEGQGLKGGQTTFDVDVAKRDSEAIRVAFDVVGMGLIKKFLEVWQEKY</sequence>
<dbReference type="Gene3D" id="3.40.50.12780">
    <property type="entry name" value="N-terminal domain of ligase-like"/>
    <property type="match status" value="1"/>
</dbReference>
<dbReference type="SMART" id="SM00823">
    <property type="entry name" value="PKS_PP"/>
    <property type="match status" value="1"/>
</dbReference>
<keyword evidence="2" id="KW-0597">Phosphoprotein</keyword>
<dbReference type="PROSITE" id="PS50075">
    <property type="entry name" value="CARRIER"/>
    <property type="match status" value="1"/>
</dbReference>
<dbReference type="Pfam" id="PF00550">
    <property type="entry name" value="PP-binding"/>
    <property type="match status" value="1"/>
</dbReference>
<dbReference type="SUPFAM" id="SSF47336">
    <property type="entry name" value="ACP-like"/>
    <property type="match status" value="1"/>
</dbReference>
<dbReference type="EMBL" id="ML732389">
    <property type="protein sequence ID" value="KAB8068496.1"/>
    <property type="molecule type" value="Genomic_DNA"/>
</dbReference>
<gene>
    <name evidence="4" type="ORF">BDV29DRAFT_199376</name>
</gene>
<evidence type="ECO:0000259" key="3">
    <source>
        <dbReference type="PROSITE" id="PS50075"/>
    </source>
</evidence>
<dbReference type="PROSITE" id="PS00012">
    <property type="entry name" value="PHOSPHOPANTETHEINE"/>
    <property type="match status" value="1"/>
</dbReference>
<dbReference type="SUPFAM" id="SSF51735">
    <property type="entry name" value="NAD(P)-binding Rossmann-fold domains"/>
    <property type="match status" value="1"/>
</dbReference>
<dbReference type="PROSITE" id="PS00455">
    <property type="entry name" value="AMP_BINDING"/>
    <property type="match status" value="1"/>
</dbReference>
<dbReference type="InterPro" id="IPR009081">
    <property type="entry name" value="PP-bd_ACP"/>
</dbReference>
<dbReference type="InterPro" id="IPR013120">
    <property type="entry name" value="FAR_NAD-bd"/>
</dbReference>
<evidence type="ECO:0000256" key="1">
    <source>
        <dbReference type="ARBA" id="ARBA00022450"/>
    </source>
</evidence>
<keyword evidence="1" id="KW-0596">Phosphopantetheine</keyword>
<dbReference type="InterPro" id="IPR000873">
    <property type="entry name" value="AMP-dep_synth/lig_dom"/>
</dbReference>
<dbReference type="PANTHER" id="PTHR43439:SF2">
    <property type="entry name" value="ENZYME, PUTATIVE (JCVI)-RELATED"/>
    <property type="match status" value="1"/>
</dbReference>
<dbReference type="InterPro" id="IPR042099">
    <property type="entry name" value="ANL_N_sf"/>
</dbReference>
<dbReference type="AlphaFoldDB" id="A0A5N5WJ07"/>
<dbReference type="Gene3D" id="1.10.1200.10">
    <property type="entry name" value="ACP-like"/>
    <property type="match status" value="1"/>
</dbReference>
<dbReference type="Gene3D" id="3.40.50.720">
    <property type="entry name" value="NAD(P)-binding Rossmann-like Domain"/>
    <property type="match status" value="1"/>
</dbReference>
<dbReference type="PANTHER" id="PTHR43439">
    <property type="entry name" value="PHENYLACETATE-COENZYME A LIGASE"/>
    <property type="match status" value="1"/>
</dbReference>
<dbReference type="InterPro" id="IPR020845">
    <property type="entry name" value="AMP-binding_CS"/>
</dbReference>
<keyword evidence="5" id="KW-1185">Reference proteome</keyword>
<evidence type="ECO:0000256" key="2">
    <source>
        <dbReference type="ARBA" id="ARBA00022553"/>
    </source>
</evidence>
<dbReference type="GO" id="GO:0031177">
    <property type="term" value="F:phosphopantetheine binding"/>
    <property type="evidence" value="ECO:0007669"/>
    <property type="project" value="InterPro"/>
</dbReference>
<evidence type="ECO:0000313" key="5">
    <source>
        <dbReference type="Proteomes" id="UP000326565"/>
    </source>
</evidence>
<proteinExistence type="predicted"/>
<dbReference type="Proteomes" id="UP000326565">
    <property type="component" value="Unassembled WGS sequence"/>
</dbReference>
<dbReference type="InterPro" id="IPR006162">
    <property type="entry name" value="Ppantetheine_attach_site"/>
</dbReference>
<dbReference type="InterPro" id="IPR036291">
    <property type="entry name" value="NAD(P)-bd_dom_sf"/>
</dbReference>
<accession>A0A5N5WJ07</accession>
<name>A0A5N5WJ07_9EURO</name>
<dbReference type="OrthoDB" id="429813at2759"/>
<organism evidence="4 5">
    <name type="scientific">Aspergillus leporis</name>
    <dbReference type="NCBI Taxonomy" id="41062"/>
    <lineage>
        <taxon>Eukaryota</taxon>
        <taxon>Fungi</taxon>
        <taxon>Dikarya</taxon>
        <taxon>Ascomycota</taxon>
        <taxon>Pezizomycotina</taxon>
        <taxon>Eurotiomycetes</taxon>
        <taxon>Eurotiomycetidae</taxon>
        <taxon>Eurotiales</taxon>
        <taxon>Aspergillaceae</taxon>
        <taxon>Aspergillus</taxon>
        <taxon>Aspergillus subgen. Circumdati</taxon>
    </lineage>
</organism>
<dbReference type="InterPro" id="IPR020806">
    <property type="entry name" value="PKS_PP-bd"/>
</dbReference>
<dbReference type="InterPro" id="IPR051414">
    <property type="entry name" value="Adenylate-forming_Reductase"/>
</dbReference>
<evidence type="ECO:0000313" key="4">
    <source>
        <dbReference type="EMBL" id="KAB8068496.1"/>
    </source>
</evidence>
<dbReference type="Pfam" id="PF23562">
    <property type="entry name" value="AMP-binding_C_3"/>
    <property type="match status" value="1"/>
</dbReference>
<dbReference type="InterPro" id="IPR036736">
    <property type="entry name" value="ACP-like_sf"/>
</dbReference>
<dbReference type="Pfam" id="PF07993">
    <property type="entry name" value="NAD_binding_4"/>
    <property type="match status" value="1"/>
</dbReference>